<dbReference type="GO" id="GO:0061630">
    <property type="term" value="F:ubiquitin protein ligase activity"/>
    <property type="evidence" value="ECO:0007669"/>
    <property type="project" value="InterPro"/>
</dbReference>
<dbReference type="InterPro" id="IPR033489">
    <property type="entry name" value="RBBP6"/>
</dbReference>
<proteinExistence type="predicted"/>
<evidence type="ECO:0000313" key="3">
    <source>
        <dbReference type="Proteomes" id="UP000054937"/>
    </source>
</evidence>
<feature type="region of interest" description="Disordered" evidence="1">
    <location>
        <begin position="980"/>
        <end position="1012"/>
    </location>
</feature>
<keyword evidence="3" id="KW-1185">Reference proteome</keyword>
<dbReference type="GO" id="GO:0006397">
    <property type="term" value="P:mRNA processing"/>
    <property type="evidence" value="ECO:0007669"/>
    <property type="project" value="InterPro"/>
</dbReference>
<feature type="compositionally biased region" description="Low complexity" evidence="1">
    <location>
        <begin position="52"/>
        <end position="67"/>
    </location>
</feature>
<feature type="compositionally biased region" description="Low complexity" evidence="1">
    <location>
        <begin position="1"/>
        <end position="12"/>
    </location>
</feature>
<comment type="caution">
    <text evidence="2">The sequence shown here is derived from an EMBL/GenBank/DDBJ whole genome shotgun (WGS) entry which is preliminary data.</text>
</comment>
<organism evidence="2 3">
    <name type="scientific">Pseudocohnilembus persalinus</name>
    <name type="common">Ciliate</name>
    <dbReference type="NCBI Taxonomy" id="266149"/>
    <lineage>
        <taxon>Eukaryota</taxon>
        <taxon>Sar</taxon>
        <taxon>Alveolata</taxon>
        <taxon>Ciliophora</taxon>
        <taxon>Intramacronucleata</taxon>
        <taxon>Oligohymenophorea</taxon>
        <taxon>Scuticociliatia</taxon>
        <taxon>Philasterida</taxon>
        <taxon>Pseudocohnilembidae</taxon>
        <taxon>Pseudocohnilembus</taxon>
    </lineage>
</organism>
<dbReference type="AlphaFoldDB" id="A0A0V0QD40"/>
<feature type="region of interest" description="Disordered" evidence="1">
    <location>
        <begin position="1"/>
        <end position="67"/>
    </location>
</feature>
<sequence>MQNSYQNYNSQNEISKKSSVQGHFTNQSAIISSDEDDENYEKKDQNVKVLDQQQNQEQNRISQNNSNSQIQFKSAILISSDDENEDIMFESTLQKKKKKEDEQKNDKIYQNLADQQENKKQNKMSEKFKDLDNSINFNNSILENTEKVEEVQINFQNENKNQNQKLVQNENLDYLEQDDQKQQDIDNINNKKKKYQYIDQNLDKSQFYSEFNKKAQKDLEIRGNQDSSYFFKKVNQKQKQNYNQIIDEDDFDFQQCDEKIQNQNQIQQENRDKQLLTQNQNKDFDVSYFLEENGDNFQYQNQDFQFWKNSQLREIFENVSDYLKGFGFGKVLEFYSQELEKQFQKLENVLVVSGVQEFKQEKSELKDLIQVKGFQRKLKFLSKDRFLFKNQRILKEAVGKVGQAFQKVQELTFQKKFNLMLCYYDDYCENEEKFSFKSGKEFYEIYFEFYLIFNIENISEDEQVLIEDFESLQFVIEDNLRGKMRFQYSDNKIQLENYEQFYIFGRKQKEINEFFHIIYEKQKKNSRKVDQNRDRDKKLGKKGCQVELILEEKCFWVKNIWNQEEGMELKNKVFDLVFKNYKLDSGVQVKLMLVDKHFQRFFKKLMKMKKLENFQRNLFEIFQGINQNQKNFYVFLRDVTILDEDYQQSYVNIEVQIFREIGENLAEKKLLMINRENQVLRVKGDICHFQQYFAQQDILEQLKVFEQNQELFQVILDEENELKSDIFFKKFRQIKERINSNSKIWNQIDIYCIQNYEYEWFYQIKFDRGNVLDEEENSEFQNENMSKICAFNESTNKKLNLFYGLYKKGIQEFGRDGFIQGQFYINLQEDERKHDEEGFVYNQKIMVDFNNYTLKQLFDIGKNDVLYKSVGYNFNLILKEKQLKGGVQIDDQQKQKQKYKQKNILAVLGIFNQENEKKVLQVEINQILRHFWQENEKIEQEQAYQENLNYQLQKSYIIELDDQDRWFEKIEKMVEGQVNYTQNKNNNNKNNNENNKNNDNNKNNIKNSNYDDNSQLEFENEESLSLIDQQQIQILKGFVTVDKVEMIFNYFIFEDYKYNREKMKRIQNIQKGQQVINEGLKINQIEEKFLFLINPGFELKKLVDIYEFEQFKDIQEKNQFQVIFEEKVFLCDNFQFASQFKLDNKEQILLVQALIQIEQFQKMEMKLEFENENEKKDENLNIEQQTKILEKIGEFYQNEIQKQKKKLNKGMIKLEYIGNMDIYCRIYVFEKSSFKYINPKFIISYQNQKLEL</sequence>
<protein>
    <submittedName>
        <fullName evidence="2">Uncharacterized protein</fullName>
    </submittedName>
</protein>
<evidence type="ECO:0000256" key="1">
    <source>
        <dbReference type="SAM" id="MobiDB-lite"/>
    </source>
</evidence>
<dbReference type="GO" id="GO:0016567">
    <property type="term" value="P:protein ubiquitination"/>
    <property type="evidence" value="ECO:0007669"/>
    <property type="project" value="InterPro"/>
</dbReference>
<evidence type="ECO:0000313" key="2">
    <source>
        <dbReference type="EMBL" id="KRX00040.1"/>
    </source>
</evidence>
<reference evidence="2 3" key="1">
    <citation type="journal article" date="2015" name="Sci. Rep.">
        <title>Genome of the facultative scuticociliatosis pathogen Pseudocohnilembus persalinus provides insight into its virulence through horizontal gene transfer.</title>
        <authorList>
            <person name="Xiong J."/>
            <person name="Wang G."/>
            <person name="Cheng J."/>
            <person name="Tian M."/>
            <person name="Pan X."/>
            <person name="Warren A."/>
            <person name="Jiang C."/>
            <person name="Yuan D."/>
            <person name="Miao W."/>
        </authorList>
    </citation>
    <scope>NUCLEOTIDE SEQUENCE [LARGE SCALE GENOMIC DNA]</scope>
    <source>
        <strain evidence="2">36N120E</strain>
    </source>
</reference>
<name>A0A0V0QD40_PSEPJ</name>
<feature type="compositionally biased region" description="Polar residues" evidence="1">
    <location>
        <begin position="17"/>
        <end position="31"/>
    </location>
</feature>
<dbReference type="InParanoid" id="A0A0V0QD40"/>
<feature type="compositionally biased region" description="Low complexity" evidence="1">
    <location>
        <begin position="983"/>
        <end position="1012"/>
    </location>
</feature>
<dbReference type="Proteomes" id="UP000054937">
    <property type="component" value="Unassembled WGS sequence"/>
</dbReference>
<accession>A0A0V0QD40</accession>
<dbReference type="PANTHER" id="PTHR15439:SF22">
    <property type="entry name" value="C3H1-TYPE DOMAIN-CONTAINING PROTEIN-RELATED"/>
    <property type="match status" value="1"/>
</dbReference>
<gene>
    <name evidence="2" type="ORF">PPERSA_07237</name>
</gene>
<dbReference type="PANTHER" id="PTHR15439">
    <property type="entry name" value="RETINOBLASTOMA-BINDING PROTEIN 6"/>
    <property type="match status" value="1"/>
</dbReference>
<dbReference type="EMBL" id="LDAU01000196">
    <property type="protein sequence ID" value="KRX00040.1"/>
    <property type="molecule type" value="Genomic_DNA"/>
</dbReference>